<sequence>MSALYWASGIIAAGLFVYLIVALVRAEEF</sequence>
<dbReference type="NCBIfam" id="TIGR02115">
    <property type="entry name" value="potass_kdpF"/>
    <property type="match status" value="1"/>
</dbReference>
<evidence type="ECO:0000313" key="2">
    <source>
        <dbReference type="EMBL" id="TDP07533.1"/>
    </source>
</evidence>
<dbReference type="Proteomes" id="UP000295357">
    <property type="component" value="Unassembled WGS sequence"/>
</dbReference>
<comment type="caution">
    <text evidence="2">The sequence shown here is derived from an EMBL/GenBank/DDBJ whole genome shotgun (WGS) entry which is preliminary data.</text>
</comment>
<keyword evidence="3" id="KW-1185">Reference proteome</keyword>
<dbReference type="Pfam" id="PF09604">
    <property type="entry name" value="Potass_KdpF"/>
    <property type="match status" value="1"/>
</dbReference>
<gene>
    <name evidence="2" type="ORF">DFR39_10766</name>
</gene>
<protein>
    <submittedName>
        <fullName evidence="2">K+-transporting ATPase KdpF subunit</fullName>
    </submittedName>
</protein>
<evidence type="ECO:0000313" key="3">
    <source>
        <dbReference type="Proteomes" id="UP000295357"/>
    </source>
</evidence>
<dbReference type="InterPro" id="IPR011726">
    <property type="entry name" value="KdpF"/>
</dbReference>
<dbReference type="RefSeq" id="WP_133604332.1">
    <property type="nucleotide sequence ID" value="NZ_JAUFPJ010000008.1"/>
</dbReference>
<keyword evidence="1" id="KW-0812">Transmembrane</keyword>
<keyword evidence="1" id="KW-1133">Transmembrane helix</keyword>
<dbReference type="GO" id="GO:0005886">
    <property type="term" value="C:plasma membrane"/>
    <property type="evidence" value="ECO:0007669"/>
    <property type="project" value="InterPro"/>
</dbReference>
<accession>A0A4R6N0R6</accession>
<dbReference type="AlphaFoldDB" id="A0A4R6N0R6"/>
<proteinExistence type="predicted"/>
<keyword evidence="1" id="KW-0472">Membrane</keyword>
<feature type="transmembrane region" description="Helical" evidence="1">
    <location>
        <begin position="6"/>
        <end position="24"/>
    </location>
</feature>
<reference evidence="2 3" key="1">
    <citation type="submission" date="2019-03" db="EMBL/GenBank/DDBJ databases">
        <title>Genomic Encyclopedia of Type Strains, Phase IV (KMG-IV): sequencing the most valuable type-strain genomes for metagenomic binning, comparative biology and taxonomic classification.</title>
        <authorList>
            <person name="Goeker M."/>
        </authorList>
    </citation>
    <scope>NUCLEOTIDE SEQUENCE [LARGE SCALE GENOMIC DNA]</scope>
    <source>
        <strain evidence="2 3">DSM 25082</strain>
    </source>
</reference>
<organism evidence="2 3">
    <name type="scientific">Roseateles asaccharophilus</name>
    <dbReference type="NCBI Taxonomy" id="582607"/>
    <lineage>
        <taxon>Bacteria</taxon>
        <taxon>Pseudomonadati</taxon>
        <taxon>Pseudomonadota</taxon>
        <taxon>Betaproteobacteria</taxon>
        <taxon>Burkholderiales</taxon>
        <taxon>Sphaerotilaceae</taxon>
        <taxon>Roseateles</taxon>
    </lineage>
</organism>
<evidence type="ECO:0000256" key="1">
    <source>
        <dbReference type="SAM" id="Phobius"/>
    </source>
</evidence>
<dbReference type="GO" id="GO:0008556">
    <property type="term" value="F:P-type potassium transmembrane transporter activity"/>
    <property type="evidence" value="ECO:0007669"/>
    <property type="project" value="InterPro"/>
</dbReference>
<name>A0A4R6N0R6_9BURK</name>
<dbReference type="EMBL" id="SNXE01000007">
    <property type="protein sequence ID" value="TDP07533.1"/>
    <property type="molecule type" value="Genomic_DNA"/>
</dbReference>